<feature type="region of interest" description="Disordered" evidence="1">
    <location>
        <begin position="31"/>
        <end position="52"/>
    </location>
</feature>
<protein>
    <submittedName>
        <fullName evidence="2">Uncharacterized protein</fullName>
    </submittedName>
</protein>
<evidence type="ECO:0000313" key="3">
    <source>
        <dbReference type="Proteomes" id="UP000612585"/>
    </source>
</evidence>
<feature type="compositionally biased region" description="Polar residues" evidence="1">
    <location>
        <begin position="33"/>
        <end position="52"/>
    </location>
</feature>
<proteinExistence type="predicted"/>
<gene>
    <name evidence="2" type="ORF">Vau01_115470</name>
</gene>
<dbReference type="RefSeq" id="WP_204011831.1">
    <property type="nucleotide sequence ID" value="NZ_BOPG01000106.1"/>
</dbReference>
<sequence length="191" mass="20439">MNGYSDDLDSLLDSLEYEEFDEAAPRRALVRTPTRQSSFVPRQTATPASQTQVQTAARNLDGKIETLSNAVKALETRTNTLATAQERQGGLLRKEFSDRRKTADATRADLQQTKMLAVLLPLLTQETADSTDENGNPVKVVTQSQNQLATLLPLLLLLGPGMGGGGDGKGGLGGGDSTMMLLLLVLVLGKK</sequence>
<evidence type="ECO:0000256" key="1">
    <source>
        <dbReference type="SAM" id="MobiDB-lite"/>
    </source>
</evidence>
<dbReference type="AlphaFoldDB" id="A0A8J4E712"/>
<organism evidence="2 3">
    <name type="scientific">Virgisporangium aurantiacum</name>
    <dbReference type="NCBI Taxonomy" id="175570"/>
    <lineage>
        <taxon>Bacteria</taxon>
        <taxon>Bacillati</taxon>
        <taxon>Actinomycetota</taxon>
        <taxon>Actinomycetes</taxon>
        <taxon>Micromonosporales</taxon>
        <taxon>Micromonosporaceae</taxon>
        <taxon>Virgisporangium</taxon>
    </lineage>
</organism>
<keyword evidence="3" id="KW-1185">Reference proteome</keyword>
<comment type="caution">
    <text evidence="2">The sequence shown here is derived from an EMBL/GenBank/DDBJ whole genome shotgun (WGS) entry which is preliminary data.</text>
</comment>
<reference evidence="2" key="1">
    <citation type="submission" date="2021-01" db="EMBL/GenBank/DDBJ databases">
        <title>Whole genome shotgun sequence of Virgisporangium aurantiacum NBRC 16421.</title>
        <authorList>
            <person name="Komaki H."/>
            <person name="Tamura T."/>
        </authorList>
    </citation>
    <scope>NUCLEOTIDE SEQUENCE</scope>
    <source>
        <strain evidence="2">NBRC 16421</strain>
    </source>
</reference>
<dbReference type="EMBL" id="BOPG01000106">
    <property type="protein sequence ID" value="GIJ64031.1"/>
    <property type="molecule type" value="Genomic_DNA"/>
</dbReference>
<accession>A0A8J4E712</accession>
<name>A0A8J4E712_9ACTN</name>
<evidence type="ECO:0000313" key="2">
    <source>
        <dbReference type="EMBL" id="GIJ64031.1"/>
    </source>
</evidence>
<dbReference type="Proteomes" id="UP000612585">
    <property type="component" value="Unassembled WGS sequence"/>
</dbReference>